<feature type="region of interest" description="Disordered" evidence="1">
    <location>
        <begin position="162"/>
        <end position="189"/>
    </location>
</feature>
<dbReference type="AlphaFoldDB" id="A0A1E4SVT3"/>
<name>A0A1E4SVT3_9ASCO</name>
<gene>
    <name evidence="2" type="ORF">CANARDRAFT_24821</name>
</gene>
<feature type="compositionally biased region" description="Low complexity" evidence="1">
    <location>
        <begin position="278"/>
        <end position="293"/>
    </location>
</feature>
<dbReference type="EMBL" id="KV453862">
    <property type="protein sequence ID" value="ODV83586.1"/>
    <property type="molecule type" value="Genomic_DNA"/>
</dbReference>
<evidence type="ECO:0000256" key="1">
    <source>
        <dbReference type="SAM" id="MobiDB-lite"/>
    </source>
</evidence>
<organism evidence="2 3">
    <name type="scientific">[Candida] arabinofermentans NRRL YB-2248</name>
    <dbReference type="NCBI Taxonomy" id="983967"/>
    <lineage>
        <taxon>Eukaryota</taxon>
        <taxon>Fungi</taxon>
        <taxon>Dikarya</taxon>
        <taxon>Ascomycota</taxon>
        <taxon>Saccharomycotina</taxon>
        <taxon>Pichiomycetes</taxon>
        <taxon>Pichiales</taxon>
        <taxon>Pichiaceae</taxon>
        <taxon>Ogataea</taxon>
        <taxon>Ogataea/Candida clade</taxon>
    </lineage>
</organism>
<proteinExistence type="predicted"/>
<feature type="region of interest" description="Disordered" evidence="1">
    <location>
        <begin position="96"/>
        <end position="124"/>
    </location>
</feature>
<feature type="region of interest" description="Disordered" evidence="1">
    <location>
        <begin position="234"/>
        <end position="255"/>
    </location>
</feature>
<sequence length="300" mass="33640">MFAGSISIRSTQITATLEELKSYLEADQQEESKISYKLDYEKELKLLQKERLERDSSYRRIGSSSSSLIRLTDSLRWSDLRSSSSRKVHTSLAIERPCSSTSASPASALAPVPVPAPTPSPATGLHQAAIITSDDSREQKEHRISKLYNRLRQNLFFSFKRQVQETERKNSESRSRRHSTTARHPSSIVRYPTSVMEVYMGTSEPIYDQISTEMDPFGTKYSISIRRDSCCYNNNNNNNNSNNSSSSIEREVAEDDEANNNVNANVNLNVSVDNASIDASSSSLSDDNSILASPDHFHKQ</sequence>
<protein>
    <submittedName>
        <fullName evidence="2">Uncharacterized protein</fullName>
    </submittedName>
</protein>
<feature type="region of interest" description="Disordered" evidence="1">
    <location>
        <begin position="278"/>
        <end position="300"/>
    </location>
</feature>
<feature type="compositionally biased region" description="Basic and acidic residues" evidence="1">
    <location>
        <begin position="162"/>
        <end position="174"/>
    </location>
</feature>
<accession>A0A1E4SVT3</accession>
<dbReference type="Proteomes" id="UP000094801">
    <property type="component" value="Unassembled WGS sequence"/>
</dbReference>
<evidence type="ECO:0000313" key="2">
    <source>
        <dbReference type="EMBL" id="ODV83586.1"/>
    </source>
</evidence>
<reference evidence="3" key="1">
    <citation type="submission" date="2016-04" db="EMBL/GenBank/DDBJ databases">
        <title>Comparative genomics of biotechnologically important yeasts.</title>
        <authorList>
            <consortium name="DOE Joint Genome Institute"/>
            <person name="Riley R."/>
            <person name="Haridas S."/>
            <person name="Wolfe K.H."/>
            <person name="Lopes M.R."/>
            <person name="Hittinger C.T."/>
            <person name="Goker M."/>
            <person name="Salamov A."/>
            <person name="Wisecaver J."/>
            <person name="Long T.M."/>
            <person name="Aerts A.L."/>
            <person name="Barry K."/>
            <person name="Choi C."/>
            <person name="Clum A."/>
            <person name="Coughlan A.Y."/>
            <person name="Deshpande S."/>
            <person name="Douglass A.P."/>
            <person name="Hanson S.J."/>
            <person name="Klenk H.-P."/>
            <person name="Labutti K."/>
            <person name="Lapidus A."/>
            <person name="Lindquist E."/>
            <person name="Lipzen A."/>
            <person name="Meier-Kolthoff J.P."/>
            <person name="Ohm R.A."/>
            <person name="Otillar R.P."/>
            <person name="Pangilinan J."/>
            <person name="Peng Y."/>
            <person name="Rokas A."/>
            <person name="Rosa C.A."/>
            <person name="Scheuner C."/>
            <person name="Sibirny A.A."/>
            <person name="Slot J.C."/>
            <person name="Stielow J.B."/>
            <person name="Sun H."/>
            <person name="Kurtzman C.P."/>
            <person name="Blackwell M."/>
            <person name="Grigoriev I.V."/>
            <person name="Jeffries T.W."/>
        </authorList>
    </citation>
    <scope>NUCLEOTIDE SEQUENCE [LARGE SCALE GENOMIC DNA]</scope>
    <source>
        <strain evidence="3">NRRL YB-2248</strain>
    </source>
</reference>
<evidence type="ECO:0000313" key="3">
    <source>
        <dbReference type="Proteomes" id="UP000094801"/>
    </source>
</evidence>
<feature type="compositionally biased region" description="Low complexity" evidence="1">
    <location>
        <begin position="234"/>
        <end position="247"/>
    </location>
</feature>
<feature type="compositionally biased region" description="Low complexity" evidence="1">
    <location>
        <begin position="99"/>
        <end position="111"/>
    </location>
</feature>
<keyword evidence="3" id="KW-1185">Reference proteome</keyword>